<evidence type="ECO:0000256" key="5">
    <source>
        <dbReference type="SAM" id="Phobius"/>
    </source>
</evidence>
<keyword evidence="7" id="KW-1185">Reference proteome</keyword>
<evidence type="ECO:0000256" key="3">
    <source>
        <dbReference type="ARBA" id="ARBA00022989"/>
    </source>
</evidence>
<keyword evidence="3 5" id="KW-1133">Transmembrane helix</keyword>
<evidence type="ECO:0000256" key="2">
    <source>
        <dbReference type="ARBA" id="ARBA00022692"/>
    </source>
</evidence>
<evidence type="ECO:0000256" key="1">
    <source>
        <dbReference type="ARBA" id="ARBA00004141"/>
    </source>
</evidence>
<feature type="transmembrane region" description="Helical" evidence="5">
    <location>
        <begin position="45"/>
        <end position="66"/>
    </location>
</feature>
<dbReference type="STRING" id="576137.A0A1L7WI66"/>
<feature type="transmembrane region" description="Helical" evidence="5">
    <location>
        <begin position="199"/>
        <end position="221"/>
    </location>
</feature>
<dbReference type="InterPro" id="IPR007568">
    <property type="entry name" value="RTA1"/>
</dbReference>
<dbReference type="Proteomes" id="UP000184330">
    <property type="component" value="Unassembled WGS sequence"/>
</dbReference>
<dbReference type="GO" id="GO:0016020">
    <property type="term" value="C:membrane"/>
    <property type="evidence" value="ECO:0007669"/>
    <property type="project" value="UniProtKB-SubCell"/>
</dbReference>
<dbReference type="PANTHER" id="PTHR31465">
    <property type="entry name" value="PROTEIN RTA1-RELATED"/>
    <property type="match status" value="1"/>
</dbReference>
<dbReference type="PANTHER" id="PTHR31465:SF1">
    <property type="entry name" value="PROTEIN RTA1-RELATED"/>
    <property type="match status" value="1"/>
</dbReference>
<comment type="subcellular location">
    <subcellularLocation>
        <location evidence="1">Membrane</location>
        <topology evidence="1">Multi-pass membrane protein</topology>
    </subcellularLocation>
</comment>
<sequence length="302" mass="33392">MAGDNSGFQYYHYDPTLVGAIIFVVLFVATTSLHSYQFLQTRTWFMIPMVVGGFFEWIGYIGRAISHTQTPNWTLGPYIIQTLFLLVAPALFAASIYMELSRIILLADGEAHALIKKKWLTKIFVCGDILSFCMQGAGGGIQSGGTASNLSTGSHIITGGLFVQLLFFGCFIAVAVHFDLAMHRMPTSTSCTVPWRKHLITLYVGSVLIMIRSIFRVVEYIQGFDGYILSHEAFLYIFDAVLMLAAMVIFNVVHPSEVTALMNGGKKAKNGWKMERVVGWHQRVESDTSGVGIAEIPRSANV</sequence>
<feature type="transmembrane region" description="Helical" evidence="5">
    <location>
        <begin position="157"/>
        <end position="178"/>
    </location>
</feature>
<protein>
    <submittedName>
        <fullName evidence="6">Related to RTM1 protein</fullName>
    </submittedName>
</protein>
<feature type="transmembrane region" description="Helical" evidence="5">
    <location>
        <begin position="119"/>
        <end position="137"/>
    </location>
</feature>
<accession>A0A1L7WI66</accession>
<feature type="transmembrane region" description="Helical" evidence="5">
    <location>
        <begin position="78"/>
        <end position="98"/>
    </location>
</feature>
<gene>
    <name evidence="6" type="ORF">PAC_02342</name>
</gene>
<dbReference type="Pfam" id="PF04479">
    <property type="entry name" value="RTA1"/>
    <property type="match status" value="1"/>
</dbReference>
<dbReference type="OrthoDB" id="3358017at2759"/>
<name>A0A1L7WI66_9HELO</name>
<evidence type="ECO:0000256" key="4">
    <source>
        <dbReference type="ARBA" id="ARBA00023136"/>
    </source>
</evidence>
<organism evidence="6 7">
    <name type="scientific">Phialocephala subalpina</name>
    <dbReference type="NCBI Taxonomy" id="576137"/>
    <lineage>
        <taxon>Eukaryota</taxon>
        <taxon>Fungi</taxon>
        <taxon>Dikarya</taxon>
        <taxon>Ascomycota</taxon>
        <taxon>Pezizomycotina</taxon>
        <taxon>Leotiomycetes</taxon>
        <taxon>Helotiales</taxon>
        <taxon>Mollisiaceae</taxon>
        <taxon>Phialocephala</taxon>
        <taxon>Phialocephala fortinii species complex</taxon>
    </lineage>
</organism>
<reference evidence="6 7" key="1">
    <citation type="submission" date="2016-03" db="EMBL/GenBank/DDBJ databases">
        <authorList>
            <person name="Ploux O."/>
        </authorList>
    </citation>
    <scope>NUCLEOTIDE SEQUENCE [LARGE SCALE GENOMIC DNA]</scope>
    <source>
        <strain evidence="6 7">UAMH 11012</strain>
    </source>
</reference>
<dbReference type="AlphaFoldDB" id="A0A1L7WI66"/>
<keyword evidence="4 5" id="KW-0472">Membrane</keyword>
<evidence type="ECO:0000313" key="7">
    <source>
        <dbReference type="Proteomes" id="UP000184330"/>
    </source>
</evidence>
<proteinExistence type="predicted"/>
<evidence type="ECO:0000313" key="6">
    <source>
        <dbReference type="EMBL" id="CZR52465.1"/>
    </source>
</evidence>
<feature type="transmembrane region" description="Helical" evidence="5">
    <location>
        <begin position="233"/>
        <end position="253"/>
    </location>
</feature>
<keyword evidence="2 5" id="KW-0812">Transmembrane</keyword>
<feature type="transmembrane region" description="Helical" evidence="5">
    <location>
        <begin position="16"/>
        <end position="33"/>
    </location>
</feature>
<dbReference type="EMBL" id="FJOG01000002">
    <property type="protein sequence ID" value="CZR52465.1"/>
    <property type="molecule type" value="Genomic_DNA"/>
</dbReference>